<dbReference type="AlphaFoldDB" id="A0A6N7ZP79"/>
<keyword evidence="1" id="KW-0472">Membrane</keyword>
<sequence>MRTVLWWTVAGAAIPAALLLLTFVPVALATGGDSLVANVGMLFLSLVMIIPPGAIGGALVGFIDFALGQYVMQGDSAASKNARALPAALVLFVLLTGLAMVLLKFTATDMTNVGINLAFSAGFAAIPGAVVYVRYTRLAPSRQAPNA</sequence>
<keyword evidence="1" id="KW-1133">Transmembrane helix</keyword>
<dbReference type="EMBL" id="WMKA01000114">
    <property type="protein sequence ID" value="MTG91049.1"/>
    <property type="molecule type" value="Genomic_DNA"/>
</dbReference>
<accession>A0A6N7ZP79</accession>
<feature type="transmembrane region" description="Helical" evidence="1">
    <location>
        <begin position="39"/>
        <end position="63"/>
    </location>
</feature>
<evidence type="ECO:0000313" key="3">
    <source>
        <dbReference type="Proteomes" id="UP000440668"/>
    </source>
</evidence>
<protein>
    <submittedName>
        <fullName evidence="2">Uncharacterized protein</fullName>
    </submittedName>
</protein>
<dbReference type="RefSeq" id="WP_155100330.1">
    <property type="nucleotide sequence ID" value="NZ_WMKA01000114.1"/>
</dbReference>
<comment type="caution">
    <text evidence="2">The sequence shown here is derived from an EMBL/GenBank/DDBJ whole genome shotgun (WGS) entry which is preliminary data.</text>
</comment>
<name>A0A6N7ZP79_9MICO</name>
<organism evidence="2 3">
    <name type="scientific">Cellulosimicrobium composti</name>
    <dbReference type="NCBI Taxonomy" id="2672572"/>
    <lineage>
        <taxon>Bacteria</taxon>
        <taxon>Bacillati</taxon>
        <taxon>Actinomycetota</taxon>
        <taxon>Actinomycetes</taxon>
        <taxon>Micrococcales</taxon>
        <taxon>Promicromonosporaceae</taxon>
        <taxon>Cellulosimicrobium</taxon>
    </lineage>
</organism>
<gene>
    <name evidence="2" type="ORF">GJV82_19215</name>
</gene>
<feature type="transmembrane region" description="Helical" evidence="1">
    <location>
        <begin position="113"/>
        <end position="133"/>
    </location>
</feature>
<dbReference type="Proteomes" id="UP000440668">
    <property type="component" value="Unassembled WGS sequence"/>
</dbReference>
<evidence type="ECO:0000313" key="2">
    <source>
        <dbReference type="EMBL" id="MTG91049.1"/>
    </source>
</evidence>
<feature type="transmembrane region" description="Helical" evidence="1">
    <location>
        <begin position="84"/>
        <end position="107"/>
    </location>
</feature>
<proteinExistence type="predicted"/>
<evidence type="ECO:0000256" key="1">
    <source>
        <dbReference type="SAM" id="Phobius"/>
    </source>
</evidence>
<reference evidence="2 3" key="1">
    <citation type="submission" date="2019-11" db="EMBL/GenBank/DDBJ databases">
        <title>Cellulosimicrobium composti sp. nov. isolated from a compost.</title>
        <authorList>
            <person name="Yang Y."/>
        </authorList>
    </citation>
    <scope>NUCLEOTIDE SEQUENCE [LARGE SCALE GENOMIC DNA]</scope>
    <source>
        <strain evidence="2 3">BIT-GX5</strain>
    </source>
</reference>
<keyword evidence="1" id="KW-0812">Transmembrane</keyword>